<proteinExistence type="predicted"/>
<dbReference type="EnsemblMetazoa" id="PPA44401.1">
    <property type="protein sequence ID" value="PPA44401.1"/>
    <property type="gene ID" value="WBGene00282770"/>
</dbReference>
<organism evidence="1 2">
    <name type="scientific">Pristionchus pacificus</name>
    <name type="common">Parasitic nematode worm</name>
    <dbReference type="NCBI Taxonomy" id="54126"/>
    <lineage>
        <taxon>Eukaryota</taxon>
        <taxon>Metazoa</taxon>
        <taxon>Ecdysozoa</taxon>
        <taxon>Nematoda</taxon>
        <taxon>Chromadorea</taxon>
        <taxon>Rhabditida</taxon>
        <taxon>Rhabditina</taxon>
        <taxon>Diplogasteromorpha</taxon>
        <taxon>Diplogasteroidea</taxon>
        <taxon>Neodiplogasteridae</taxon>
        <taxon>Pristionchus</taxon>
    </lineage>
</organism>
<accession>A0A8R1Z9C7</accession>
<gene>
    <name evidence="1" type="primary">WBGene00282770</name>
</gene>
<name>A0A454XI12_PRIPA</name>
<dbReference type="OrthoDB" id="5833117at2759"/>
<accession>A0A454XI12</accession>
<reference evidence="2" key="1">
    <citation type="journal article" date="2008" name="Nat. Genet.">
        <title>The Pristionchus pacificus genome provides a unique perspective on nematode lifestyle and parasitism.</title>
        <authorList>
            <person name="Dieterich C."/>
            <person name="Clifton S.W."/>
            <person name="Schuster L.N."/>
            <person name="Chinwalla A."/>
            <person name="Delehaunty K."/>
            <person name="Dinkelacker I."/>
            <person name="Fulton L."/>
            <person name="Fulton R."/>
            <person name="Godfrey J."/>
            <person name="Minx P."/>
            <person name="Mitreva M."/>
            <person name="Roeseler W."/>
            <person name="Tian H."/>
            <person name="Witte H."/>
            <person name="Yang S.P."/>
            <person name="Wilson R.K."/>
            <person name="Sommer R.J."/>
        </authorList>
    </citation>
    <scope>NUCLEOTIDE SEQUENCE [LARGE SCALE GENOMIC DNA]</scope>
    <source>
        <strain evidence="2">PS312</strain>
    </source>
</reference>
<reference evidence="1" key="2">
    <citation type="submission" date="2022-06" db="UniProtKB">
        <authorList>
            <consortium name="EnsemblMetazoa"/>
        </authorList>
    </citation>
    <scope>IDENTIFICATION</scope>
    <source>
        <strain evidence="1">PS312</strain>
    </source>
</reference>
<keyword evidence="2" id="KW-1185">Reference proteome</keyword>
<sequence>MPLQFFKDPDPGITQLAWSMCANFGLTHMLLYGLTGRGQKAMLGGLLTIPFSLFMGMSDATKDYEKWKEMRVLKLRGVPDRFLPYRCKYDWTDYDKKLERRRMNKPISD</sequence>
<dbReference type="AlphaFoldDB" id="A0A454XI12"/>
<evidence type="ECO:0000313" key="1">
    <source>
        <dbReference type="EnsemblMetazoa" id="PPA44401.1"/>
    </source>
</evidence>
<evidence type="ECO:0000313" key="2">
    <source>
        <dbReference type="Proteomes" id="UP000005239"/>
    </source>
</evidence>
<dbReference type="OMA" id="RFMPYKC"/>
<dbReference type="Proteomes" id="UP000005239">
    <property type="component" value="Unassembled WGS sequence"/>
</dbReference>
<protein>
    <submittedName>
        <fullName evidence="1">Uncharacterized protein</fullName>
    </submittedName>
</protein>